<dbReference type="InterPro" id="IPR051011">
    <property type="entry name" value="Metal_resp_trans_reg"/>
</dbReference>
<dbReference type="Pfam" id="PF00581">
    <property type="entry name" value="Rhodanese"/>
    <property type="match status" value="1"/>
</dbReference>
<evidence type="ECO:0000259" key="4">
    <source>
        <dbReference type="PROSITE" id="PS50206"/>
    </source>
</evidence>
<accession>A0ABT3T0P7</accession>
<keyword evidence="7" id="KW-1185">Reference proteome</keyword>
<dbReference type="PROSITE" id="PS50206">
    <property type="entry name" value="RHODANESE_3"/>
    <property type="match status" value="1"/>
</dbReference>
<comment type="caution">
    <text evidence="6">The sequence shown here is derived from an EMBL/GenBank/DDBJ whole genome shotgun (WGS) entry which is preliminary data.</text>
</comment>
<evidence type="ECO:0000256" key="2">
    <source>
        <dbReference type="ARBA" id="ARBA00023125"/>
    </source>
</evidence>
<dbReference type="PROSITE" id="PS50987">
    <property type="entry name" value="HTH_ARSR_2"/>
    <property type="match status" value="1"/>
</dbReference>
<dbReference type="InterPro" id="IPR001763">
    <property type="entry name" value="Rhodanese-like_dom"/>
</dbReference>
<dbReference type="CDD" id="cd00090">
    <property type="entry name" value="HTH_ARSR"/>
    <property type="match status" value="1"/>
</dbReference>
<dbReference type="InterPro" id="IPR036873">
    <property type="entry name" value="Rhodanese-like_dom_sf"/>
</dbReference>
<name>A0ABT3T0P7_9GAMM</name>
<dbReference type="SUPFAM" id="SSF52821">
    <property type="entry name" value="Rhodanese/Cell cycle control phosphatase"/>
    <property type="match status" value="1"/>
</dbReference>
<feature type="domain" description="Rhodanese" evidence="4">
    <location>
        <begin position="128"/>
        <end position="217"/>
    </location>
</feature>
<evidence type="ECO:0000256" key="3">
    <source>
        <dbReference type="ARBA" id="ARBA00023163"/>
    </source>
</evidence>
<sequence length="221" mass="24824">MGTFKKDLFTQFAQVAKAVANANRLEILEFLAQGEYSVEDLSKVMGLTVANTSHHLQQLRHGGLVTTRKEAQRVYYRITGDDVIDLMGNLRGVAERHLNEVDHLVNTFLTSKDSMEPVAREELLRRVKEGSTMVLDVRPPAEYAAGHLPGAVNIPLAELKKNLAVLDLTQDVVAYCRGPYCILAFEAVKLLRDKGFQVRRLQDGYPEWKNAGLPVEIRNEH</sequence>
<dbReference type="InterPro" id="IPR001845">
    <property type="entry name" value="HTH_ArsR_DNA-bd_dom"/>
</dbReference>
<protein>
    <submittedName>
        <fullName evidence="6">Metalloregulator ArsR/SmtB family transcription factor</fullName>
    </submittedName>
</protein>
<dbReference type="SUPFAM" id="SSF46785">
    <property type="entry name" value="Winged helix' DNA-binding domain"/>
    <property type="match status" value="1"/>
</dbReference>
<dbReference type="SMART" id="SM00450">
    <property type="entry name" value="RHOD"/>
    <property type="match status" value="1"/>
</dbReference>
<dbReference type="EMBL" id="SHNP01000008">
    <property type="protein sequence ID" value="MCX2975440.1"/>
    <property type="molecule type" value="Genomic_DNA"/>
</dbReference>
<dbReference type="PROSITE" id="PS00380">
    <property type="entry name" value="RHODANESE_1"/>
    <property type="match status" value="1"/>
</dbReference>
<evidence type="ECO:0000313" key="6">
    <source>
        <dbReference type="EMBL" id="MCX2975440.1"/>
    </source>
</evidence>
<evidence type="ECO:0000313" key="7">
    <source>
        <dbReference type="Proteomes" id="UP001143307"/>
    </source>
</evidence>
<keyword evidence="2" id="KW-0238">DNA-binding</keyword>
<dbReference type="Gene3D" id="3.40.250.10">
    <property type="entry name" value="Rhodanese-like domain"/>
    <property type="match status" value="1"/>
</dbReference>
<dbReference type="SMART" id="SM00418">
    <property type="entry name" value="HTH_ARSR"/>
    <property type="match status" value="1"/>
</dbReference>
<proteinExistence type="predicted"/>
<dbReference type="InterPro" id="IPR001307">
    <property type="entry name" value="Thiosulphate_STrfase_CS"/>
</dbReference>
<dbReference type="CDD" id="cd00158">
    <property type="entry name" value="RHOD"/>
    <property type="match status" value="1"/>
</dbReference>
<dbReference type="Pfam" id="PF01022">
    <property type="entry name" value="HTH_5"/>
    <property type="match status" value="1"/>
</dbReference>
<feature type="domain" description="HTH arsR-type" evidence="5">
    <location>
        <begin position="4"/>
        <end position="98"/>
    </location>
</feature>
<evidence type="ECO:0000256" key="1">
    <source>
        <dbReference type="ARBA" id="ARBA00023015"/>
    </source>
</evidence>
<reference evidence="6" key="1">
    <citation type="submission" date="2019-02" db="EMBL/GenBank/DDBJ databases">
        <authorList>
            <person name="Li S.-H."/>
        </authorList>
    </citation>
    <scope>NUCLEOTIDE SEQUENCE</scope>
    <source>
        <strain evidence="6">IMCC8485</strain>
    </source>
</reference>
<dbReference type="Proteomes" id="UP001143307">
    <property type="component" value="Unassembled WGS sequence"/>
</dbReference>
<dbReference type="Gene3D" id="1.10.10.10">
    <property type="entry name" value="Winged helix-like DNA-binding domain superfamily/Winged helix DNA-binding domain"/>
    <property type="match status" value="1"/>
</dbReference>
<dbReference type="InterPro" id="IPR036390">
    <property type="entry name" value="WH_DNA-bd_sf"/>
</dbReference>
<keyword evidence="3" id="KW-0804">Transcription</keyword>
<dbReference type="NCBIfam" id="NF033788">
    <property type="entry name" value="HTH_metalloreg"/>
    <property type="match status" value="1"/>
</dbReference>
<dbReference type="PANTHER" id="PTHR43132">
    <property type="entry name" value="ARSENICAL RESISTANCE OPERON REPRESSOR ARSR-RELATED"/>
    <property type="match status" value="1"/>
</dbReference>
<evidence type="ECO:0000259" key="5">
    <source>
        <dbReference type="PROSITE" id="PS50987"/>
    </source>
</evidence>
<dbReference type="PRINTS" id="PR00778">
    <property type="entry name" value="HTHARSR"/>
</dbReference>
<gene>
    <name evidence="6" type="ORF">EYC87_17815</name>
</gene>
<keyword evidence="1" id="KW-0805">Transcription regulation</keyword>
<dbReference type="InterPro" id="IPR011991">
    <property type="entry name" value="ArsR-like_HTH"/>
</dbReference>
<dbReference type="InterPro" id="IPR036388">
    <property type="entry name" value="WH-like_DNA-bd_sf"/>
</dbReference>
<dbReference type="PANTHER" id="PTHR43132:SF8">
    <property type="entry name" value="HTH-TYPE TRANSCRIPTIONAL REGULATOR KMTR"/>
    <property type="match status" value="1"/>
</dbReference>
<organism evidence="6 7">
    <name type="scientific">Candidatus Seongchinamella marina</name>
    <dbReference type="NCBI Taxonomy" id="2518990"/>
    <lineage>
        <taxon>Bacteria</taxon>
        <taxon>Pseudomonadati</taxon>
        <taxon>Pseudomonadota</taxon>
        <taxon>Gammaproteobacteria</taxon>
        <taxon>Cellvibrionales</taxon>
        <taxon>Halieaceae</taxon>
        <taxon>Seongchinamella</taxon>
    </lineage>
</organism>